<reference evidence="3 4" key="1">
    <citation type="submission" date="2019-03" db="EMBL/GenBank/DDBJ databases">
        <title>Genomic Encyclopedia of Type Strains, Phase IV (KMG-IV): sequencing the most valuable type-strain genomes for metagenomic binning, comparative biology and taxonomic classification.</title>
        <authorList>
            <person name="Goeker M."/>
        </authorList>
    </citation>
    <scope>NUCLEOTIDE SEQUENCE [LARGE SCALE GENOMIC DNA]</scope>
    <source>
        <strain evidence="3 4">DSM 100059</strain>
    </source>
</reference>
<dbReference type="InterPro" id="IPR037682">
    <property type="entry name" value="TonB_C"/>
</dbReference>
<dbReference type="InterPro" id="IPR052173">
    <property type="entry name" value="Beta-lactam_resp_regulator"/>
</dbReference>
<dbReference type="Pfam" id="PF03544">
    <property type="entry name" value="TonB_C"/>
    <property type="match status" value="1"/>
</dbReference>
<feature type="transmembrane region" description="Helical" evidence="1">
    <location>
        <begin position="271"/>
        <end position="290"/>
    </location>
</feature>
<organism evidence="3 4">
    <name type="scientific">Dinghuibacter silviterrae</name>
    <dbReference type="NCBI Taxonomy" id="1539049"/>
    <lineage>
        <taxon>Bacteria</taxon>
        <taxon>Pseudomonadati</taxon>
        <taxon>Bacteroidota</taxon>
        <taxon>Chitinophagia</taxon>
        <taxon>Chitinophagales</taxon>
        <taxon>Chitinophagaceae</taxon>
        <taxon>Dinghuibacter</taxon>
    </lineage>
</organism>
<dbReference type="SUPFAM" id="SSF74653">
    <property type="entry name" value="TolA/TonB C-terminal domain"/>
    <property type="match status" value="1"/>
</dbReference>
<evidence type="ECO:0000313" key="3">
    <source>
        <dbReference type="EMBL" id="TDX01653.1"/>
    </source>
</evidence>
<dbReference type="PANTHER" id="PTHR34978:SF3">
    <property type="entry name" value="SLR0241 PROTEIN"/>
    <property type="match status" value="1"/>
</dbReference>
<dbReference type="InterPro" id="IPR037066">
    <property type="entry name" value="Plug_dom_sf"/>
</dbReference>
<keyword evidence="1" id="KW-0812">Transmembrane</keyword>
<dbReference type="Gene3D" id="2.170.130.10">
    <property type="entry name" value="TonB-dependent receptor, plug domain"/>
    <property type="match status" value="1"/>
</dbReference>
<gene>
    <name evidence="3" type="ORF">EDB95_2694</name>
</gene>
<feature type="transmembrane region" description="Helical" evidence="1">
    <location>
        <begin position="6"/>
        <end position="25"/>
    </location>
</feature>
<dbReference type="EMBL" id="SODV01000001">
    <property type="protein sequence ID" value="TDX01653.1"/>
    <property type="molecule type" value="Genomic_DNA"/>
</dbReference>
<comment type="caution">
    <text evidence="3">The sequence shown here is derived from an EMBL/GenBank/DDBJ whole genome shotgun (WGS) entry which is preliminary data.</text>
</comment>
<dbReference type="AlphaFoldDB" id="A0A4V6QA05"/>
<evidence type="ECO:0000259" key="2">
    <source>
        <dbReference type="Pfam" id="PF03544"/>
    </source>
</evidence>
<dbReference type="PANTHER" id="PTHR34978">
    <property type="entry name" value="POSSIBLE SENSOR-TRANSDUCER PROTEIN BLAR"/>
    <property type="match status" value="1"/>
</dbReference>
<protein>
    <submittedName>
        <fullName evidence="3">Beta-lactamase regulating signal transducer with metallopeptidase domain</fullName>
    </submittedName>
</protein>
<feature type="transmembrane region" description="Helical" evidence="1">
    <location>
        <begin position="92"/>
        <end position="118"/>
    </location>
</feature>
<dbReference type="Gene3D" id="3.30.1150.10">
    <property type="match status" value="1"/>
</dbReference>
<dbReference type="OrthoDB" id="9814002at2"/>
<keyword evidence="1" id="KW-0472">Membrane</keyword>
<dbReference type="Proteomes" id="UP000294498">
    <property type="component" value="Unassembled WGS sequence"/>
</dbReference>
<feature type="transmembrane region" description="Helical" evidence="1">
    <location>
        <begin position="186"/>
        <end position="204"/>
    </location>
</feature>
<keyword evidence="4" id="KW-1185">Reference proteome</keyword>
<dbReference type="SUPFAM" id="SSF56935">
    <property type="entry name" value="Porins"/>
    <property type="match status" value="1"/>
</dbReference>
<feature type="transmembrane region" description="Helical" evidence="1">
    <location>
        <begin position="232"/>
        <end position="250"/>
    </location>
</feature>
<name>A0A4V6QA05_9BACT</name>
<accession>A0A4V6QA05</accession>
<feature type="transmembrane region" description="Helical" evidence="1">
    <location>
        <begin position="37"/>
        <end position="56"/>
    </location>
</feature>
<dbReference type="RefSeq" id="WP_133994297.1">
    <property type="nucleotide sequence ID" value="NZ_SODV01000001.1"/>
</dbReference>
<evidence type="ECO:0000313" key="4">
    <source>
        <dbReference type="Proteomes" id="UP000294498"/>
    </source>
</evidence>
<proteinExistence type="predicted"/>
<evidence type="ECO:0000256" key="1">
    <source>
        <dbReference type="SAM" id="Phobius"/>
    </source>
</evidence>
<feature type="domain" description="TonB C-terminal" evidence="2">
    <location>
        <begin position="500"/>
        <end position="568"/>
    </location>
</feature>
<sequence>MTPLFAYLLKMFLVSGVLYTYYHLVLRDNRFHAWNRFYLLSAVLLSLTLPLFHIPVHSTQTSDNRLLFAVWQLLGKNNTGTVQATGPVATGITWMTLLSGVYVLWVLIQLGIMGVHLWRLRRLRLASPAGRLDGITLVTTEDRGTPFSFFRWIFWNRSLELDSAEGRRMLTHELTHVREGHSVDKVILQVVCAFFFPILPLHLMRKELQLIHEYLADQQATQGGDISTYAELLVSTAFGTSPYAFANNFFQHPLRRRLAMMTKFSNPRFTYVRKLMFLPLTLLLFGLLAFRVEKDHPLLTIHFQQAAARLEQDVLFTNRLPVVTPPPPPPSRWKTRVTLPDTTPMAQPLQAVTVTGYAQPKTAQPLQAVTVTGYAAPKTTDTVPPASAPEIRIGRGGEETVLWVINGKMVKDRSQMPALDPNQIQSISVLKNEAAIAKYGQTGQNGVIEVWLKGYTGSDMPATDDKIFTKVEVEAQFPGGDIAWNDYVRKSLIANMDQLKDDKKSGTCEVMFIVDKNGAVSDVQAQTMQGSVLAQVSVDLVVRGPHWIPATQNGHPVKAFRKQKISFQMPD</sequence>
<dbReference type="GO" id="GO:0055085">
    <property type="term" value="P:transmembrane transport"/>
    <property type="evidence" value="ECO:0007669"/>
    <property type="project" value="InterPro"/>
</dbReference>
<keyword evidence="1" id="KW-1133">Transmembrane helix</keyword>